<dbReference type="PANTHER" id="PTHR31627:SF42">
    <property type="entry name" value="G_PROTEIN_RECEP_F1_2 DOMAIN-CONTAINING PROTEIN-RELATED"/>
    <property type="match status" value="1"/>
</dbReference>
<reference evidence="7" key="1">
    <citation type="journal article" date="2013" name="Genetics">
        <title>The draft genome and transcriptome of Panagrellus redivivus are shaped by the harsh demands of a free-living lifestyle.</title>
        <authorList>
            <person name="Srinivasan J."/>
            <person name="Dillman A.R."/>
            <person name="Macchietto M.G."/>
            <person name="Heikkinen L."/>
            <person name="Lakso M."/>
            <person name="Fracchia K.M."/>
            <person name="Antoshechkin I."/>
            <person name="Mortazavi A."/>
            <person name="Wong G."/>
            <person name="Sternberg P.W."/>
        </authorList>
    </citation>
    <scope>NUCLEOTIDE SEQUENCE [LARGE SCALE GENOMIC DNA]</scope>
    <source>
        <strain evidence="7">MT8872</strain>
    </source>
</reference>
<evidence type="ECO:0000256" key="1">
    <source>
        <dbReference type="ARBA" id="ARBA00004141"/>
    </source>
</evidence>
<sequence>MKHEDYWIRYFPLVIALALLVPFVVLWPLLLSKTSTMLFNLEHDDVYIFVQEELMGYPKWYISLAFAIFYATIGITSLSINVVCMCKLREQRTELGLIVVSFGDTVATTLMVIIHLVLYVFEVQDLYYDPLYETMFLQIPWVVDIFRFSRPLLLIFMSKSVKEAFMQPFKAVTKVSKVTVLSMSLQAHKS</sequence>
<dbReference type="AlphaFoldDB" id="A0A7E4ZYP9"/>
<keyword evidence="3 6" id="KW-0812">Transmembrane</keyword>
<feature type="transmembrane region" description="Helical" evidence="6">
    <location>
        <begin position="139"/>
        <end position="157"/>
    </location>
</feature>
<feature type="transmembrane region" description="Helical" evidence="6">
    <location>
        <begin position="95"/>
        <end position="119"/>
    </location>
</feature>
<dbReference type="Proteomes" id="UP000492821">
    <property type="component" value="Unassembled WGS sequence"/>
</dbReference>
<dbReference type="GO" id="GO:0016020">
    <property type="term" value="C:membrane"/>
    <property type="evidence" value="ECO:0007669"/>
    <property type="project" value="UniProtKB-SubCell"/>
</dbReference>
<feature type="transmembrane region" description="Helical" evidence="6">
    <location>
        <begin position="7"/>
        <end position="30"/>
    </location>
</feature>
<organism evidence="7 8">
    <name type="scientific">Panagrellus redivivus</name>
    <name type="common">Microworm</name>
    <dbReference type="NCBI Taxonomy" id="6233"/>
    <lineage>
        <taxon>Eukaryota</taxon>
        <taxon>Metazoa</taxon>
        <taxon>Ecdysozoa</taxon>
        <taxon>Nematoda</taxon>
        <taxon>Chromadorea</taxon>
        <taxon>Rhabditida</taxon>
        <taxon>Tylenchina</taxon>
        <taxon>Panagrolaimomorpha</taxon>
        <taxon>Panagrolaimoidea</taxon>
        <taxon>Panagrolaimidae</taxon>
        <taxon>Panagrellus</taxon>
    </lineage>
</organism>
<dbReference type="Pfam" id="PF02118">
    <property type="entry name" value="Srg"/>
    <property type="match status" value="1"/>
</dbReference>
<comment type="caution">
    <text evidence="6">Lacks conserved residue(s) required for the propagation of feature annotation.</text>
</comment>
<comment type="subcellular location">
    <subcellularLocation>
        <location evidence="1">Membrane</location>
        <topology evidence="1">Multi-pass membrane protein</topology>
    </subcellularLocation>
</comment>
<evidence type="ECO:0000256" key="6">
    <source>
        <dbReference type="RuleBase" id="RU280813"/>
    </source>
</evidence>
<dbReference type="PRINTS" id="PR00698">
    <property type="entry name" value="TMPROTEINSRG"/>
</dbReference>
<evidence type="ECO:0000313" key="7">
    <source>
        <dbReference type="Proteomes" id="UP000492821"/>
    </source>
</evidence>
<comment type="similarity">
    <text evidence="2 6">Belongs to the nematode receptor-like protein srg family.</text>
</comment>
<dbReference type="GO" id="GO:0007606">
    <property type="term" value="P:sensory perception of chemical stimulus"/>
    <property type="evidence" value="ECO:0007669"/>
    <property type="project" value="UniProtKB-UniRule"/>
</dbReference>
<accession>A0A7E4ZYP9</accession>
<dbReference type="WBParaSite" id="Pan_g4007.t1">
    <property type="protein sequence ID" value="Pan_g4007.t1"/>
    <property type="gene ID" value="Pan_g4007"/>
</dbReference>
<proteinExistence type="inferred from homology"/>
<feature type="transmembrane region" description="Helical" evidence="6">
    <location>
        <begin position="60"/>
        <end position="83"/>
    </location>
</feature>
<evidence type="ECO:0000256" key="4">
    <source>
        <dbReference type="ARBA" id="ARBA00022989"/>
    </source>
</evidence>
<dbReference type="InterPro" id="IPR000609">
    <property type="entry name" value="7TM_GPCR_serpentine_rcpt_Srg"/>
</dbReference>
<name>A0A7E4ZYP9_PANRE</name>
<evidence type="ECO:0000313" key="8">
    <source>
        <dbReference type="WBParaSite" id="Pan_g4007.t1"/>
    </source>
</evidence>
<protein>
    <recommendedName>
        <fullName evidence="6">Serpentine receptor class gamma</fullName>
    </recommendedName>
</protein>
<evidence type="ECO:0000256" key="3">
    <source>
        <dbReference type="ARBA" id="ARBA00022692"/>
    </source>
</evidence>
<dbReference type="GO" id="GO:0004888">
    <property type="term" value="F:transmembrane signaling receptor activity"/>
    <property type="evidence" value="ECO:0007669"/>
    <property type="project" value="InterPro"/>
</dbReference>
<keyword evidence="7" id="KW-1185">Reference proteome</keyword>
<keyword evidence="4 6" id="KW-1133">Transmembrane helix</keyword>
<evidence type="ECO:0000256" key="5">
    <source>
        <dbReference type="ARBA" id="ARBA00023136"/>
    </source>
</evidence>
<evidence type="ECO:0000256" key="2">
    <source>
        <dbReference type="ARBA" id="ARBA00005692"/>
    </source>
</evidence>
<reference evidence="8" key="2">
    <citation type="submission" date="2020-10" db="UniProtKB">
        <authorList>
            <consortium name="WormBaseParasite"/>
        </authorList>
    </citation>
    <scope>IDENTIFICATION</scope>
</reference>
<dbReference type="InterPro" id="IPR051119">
    <property type="entry name" value="Nematode_SR-like"/>
</dbReference>
<dbReference type="PANTHER" id="PTHR31627">
    <property type="entry name" value="SERPENTINE RECEPTOR CLASS GAMMA-RELATED"/>
    <property type="match status" value="1"/>
</dbReference>
<keyword evidence="5 6" id="KW-0472">Membrane</keyword>